<dbReference type="InterPro" id="IPR004255">
    <property type="entry name" value="O-acyltransferase_WSD1_N"/>
</dbReference>
<comment type="pathway">
    <text evidence="2">Lipid metabolism.</text>
</comment>
<dbReference type="SUPFAM" id="SSF52777">
    <property type="entry name" value="CoA-dependent acyltransferases"/>
    <property type="match status" value="2"/>
</dbReference>
<dbReference type="GO" id="GO:0001666">
    <property type="term" value="P:response to hypoxia"/>
    <property type="evidence" value="ECO:0007669"/>
    <property type="project" value="TreeGrafter"/>
</dbReference>
<evidence type="ECO:0000256" key="7">
    <source>
        <dbReference type="ARBA" id="ARBA00022798"/>
    </source>
</evidence>
<keyword evidence="7" id="KW-0319">Glycerol metabolism</keyword>
<evidence type="ECO:0000313" key="13">
    <source>
        <dbReference type="EMBL" id="RJG18491.1"/>
    </source>
</evidence>
<evidence type="ECO:0000259" key="11">
    <source>
        <dbReference type="Pfam" id="PF03007"/>
    </source>
</evidence>
<comment type="catalytic activity">
    <reaction evidence="10">
        <text>an acyl-CoA + a 1,2-diacyl-sn-glycerol = a triacyl-sn-glycerol + CoA</text>
        <dbReference type="Rhea" id="RHEA:10868"/>
        <dbReference type="ChEBI" id="CHEBI:17815"/>
        <dbReference type="ChEBI" id="CHEBI:57287"/>
        <dbReference type="ChEBI" id="CHEBI:58342"/>
        <dbReference type="ChEBI" id="CHEBI:64615"/>
        <dbReference type="EC" id="2.3.1.20"/>
    </reaction>
</comment>
<dbReference type="GO" id="GO:0051701">
    <property type="term" value="P:biological process involved in interaction with host"/>
    <property type="evidence" value="ECO:0007669"/>
    <property type="project" value="TreeGrafter"/>
</dbReference>
<dbReference type="EC" id="2.3.1.20" evidence="4"/>
<evidence type="ECO:0000256" key="8">
    <source>
        <dbReference type="ARBA" id="ARBA00023098"/>
    </source>
</evidence>
<comment type="similarity">
    <text evidence="3">Belongs to the long-chain O-acyltransferase family.</text>
</comment>
<dbReference type="InterPro" id="IPR014292">
    <property type="entry name" value="Acyl_transf_WS/DGAT"/>
</dbReference>
<evidence type="ECO:0000256" key="5">
    <source>
        <dbReference type="ARBA" id="ARBA00022516"/>
    </source>
</evidence>
<comment type="pathway">
    <text evidence="1">Glycerolipid metabolism; triacylglycerol biosynthesis.</text>
</comment>
<keyword evidence="5" id="KW-0444">Lipid biosynthesis</keyword>
<name>A0A418XZQ8_9GAMM</name>
<keyword evidence="6 13" id="KW-0808">Transferase</keyword>
<evidence type="ECO:0000313" key="14">
    <source>
        <dbReference type="Proteomes" id="UP000283734"/>
    </source>
</evidence>
<dbReference type="EMBL" id="QYYA01000002">
    <property type="protein sequence ID" value="RJG18491.1"/>
    <property type="molecule type" value="Genomic_DNA"/>
</dbReference>
<dbReference type="UniPathway" id="UPA00282"/>
<dbReference type="Proteomes" id="UP000283734">
    <property type="component" value="Unassembled WGS sequence"/>
</dbReference>
<comment type="caution">
    <text evidence="13">The sequence shown here is derived from an EMBL/GenBank/DDBJ whole genome shotgun (WGS) entry which is preliminary data.</text>
</comment>
<dbReference type="AlphaFoldDB" id="A0A418XZQ8"/>
<evidence type="ECO:0000256" key="10">
    <source>
        <dbReference type="ARBA" id="ARBA00048109"/>
    </source>
</evidence>
<evidence type="ECO:0000259" key="12">
    <source>
        <dbReference type="Pfam" id="PF06974"/>
    </source>
</evidence>
<dbReference type="Pfam" id="PF03007">
    <property type="entry name" value="WS_DGAT_cat"/>
    <property type="match status" value="1"/>
</dbReference>
<dbReference type="GO" id="GO:0071731">
    <property type="term" value="P:response to nitric oxide"/>
    <property type="evidence" value="ECO:0007669"/>
    <property type="project" value="TreeGrafter"/>
</dbReference>
<keyword evidence="8" id="KW-0443">Lipid metabolism</keyword>
<dbReference type="InterPro" id="IPR009721">
    <property type="entry name" value="O-acyltransferase_WSD1_C"/>
</dbReference>
<feature type="domain" description="O-acyltransferase WSD1-like N-terminal" evidence="11">
    <location>
        <begin position="4"/>
        <end position="267"/>
    </location>
</feature>
<evidence type="ECO:0000256" key="2">
    <source>
        <dbReference type="ARBA" id="ARBA00005189"/>
    </source>
</evidence>
<evidence type="ECO:0000256" key="9">
    <source>
        <dbReference type="ARBA" id="ARBA00023315"/>
    </source>
</evidence>
<reference evidence="13 14" key="1">
    <citation type="submission" date="2018-09" db="EMBL/GenBank/DDBJ databases">
        <title>Alcanivorax profundi sp. nov., isolated from 1000 m-depth seawater of the Mariana Trench.</title>
        <authorList>
            <person name="Liu J."/>
        </authorList>
    </citation>
    <scope>NUCLEOTIDE SEQUENCE [LARGE SCALE GENOMIC DNA]</scope>
    <source>
        <strain evidence="13 14">MTEO17</strain>
    </source>
</reference>
<sequence length="457" mass="51254">MKALSPVDQLFLWLEKRQQPMHVGGLQLFHFPEGAGPKYVSELAEQMREYSSPVAPFNQRLTRRLGQYYWTEDKQFDLDHHFRHEALPKPGRIRELLALVSAEHSNLMDRERPLWEAHLIEGIRGRQFALYYKIHHSVMDGISAMRTATRTLSTDPNERDMAPGWAFQIKKRQRSLPSNPVDVASSLARLTAGVSKQAATVPALAREIYKVTQKAKKDENYVSIFQAPDTILNGAITGSRRFAAQSFCLSRLKGIAKAFGCTVNTVVLAMCGHALREYLISQHALPDEPLIAMVPMNLRTDDSAGGNQIGMILANLGTHICDPGNRIRVVHDSIEEAKQRFSQMSAEEILNFTALTMAPTGLNLLTGLAPKWRAFNVVISNVPGPREPLYWNGAQLKGVYPVSIALDRIALNITLTSYQDQLEFGLIACRRTLPSMQRLLDYLEQSIRELEIAAGIK</sequence>
<dbReference type="OrthoDB" id="9810950at2"/>
<gene>
    <name evidence="13" type="ORF">D4A39_08470</name>
</gene>
<accession>A0A418XZQ8</accession>
<feature type="domain" description="O-acyltransferase WSD1 C-terminal" evidence="12">
    <location>
        <begin position="306"/>
        <end position="450"/>
    </location>
</feature>
<protein>
    <recommendedName>
        <fullName evidence="4">diacylglycerol O-acyltransferase</fullName>
        <ecNumber evidence="4">2.3.1.20</ecNumber>
    </recommendedName>
</protein>
<dbReference type="GO" id="GO:0006071">
    <property type="term" value="P:glycerol metabolic process"/>
    <property type="evidence" value="ECO:0007669"/>
    <property type="project" value="UniProtKB-KW"/>
</dbReference>
<evidence type="ECO:0000256" key="3">
    <source>
        <dbReference type="ARBA" id="ARBA00009587"/>
    </source>
</evidence>
<dbReference type="PANTHER" id="PTHR31650:SF1">
    <property type="entry name" value="WAX ESTER SYNTHASE_DIACYLGLYCEROL ACYLTRANSFERASE 4-RELATED"/>
    <property type="match status" value="1"/>
</dbReference>
<dbReference type="GO" id="GO:0019432">
    <property type="term" value="P:triglyceride biosynthetic process"/>
    <property type="evidence" value="ECO:0007669"/>
    <property type="project" value="UniProtKB-UniPathway"/>
</dbReference>
<evidence type="ECO:0000256" key="1">
    <source>
        <dbReference type="ARBA" id="ARBA00004771"/>
    </source>
</evidence>
<dbReference type="NCBIfam" id="TIGR02946">
    <property type="entry name" value="acyl_WS_DGAT"/>
    <property type="match status" value="1"/>
</dbReference>
<dbReference type="PANTHER" id="PTHR31650">
    <property type="entry name" value="O-ACYLTRANSFERASE (WSD1-LIKE) FAMILY PROTEIN"/>
    <property type="match status" value="1"/>
</dbReference>
<proteinExistence type="inferred from homology"/>
<evidence type="ECO:0000256" key="4">
    <source>
        <dbReference type="ARBA" id="ARBA00013244"/>
    </source>
</evidence>
<dbReference type="GO" id="GO:0005886">
    <property type="term" value="C:plasma membrane"/>
    <property type="evidence" value="ECO:0007669"/>
    <property type="project" value="TreeGrafter"/>
</dbReference>
<organism evidence="13 14">
    <name type="scientific">Alcanivorax profundi</name>
    <dbReference type="NCBI Taxonomy" id="2338368"/>
    <lineage>
        <taxon>Bacteria</taxon>
        <taxon>Pseudomonadati</taxon>
        <taxon>Pseudomonadota</taxon>
        <taxon>Gammaproteobacteria</taxon>
        <taxon>Oceanospirillales</taxon>
        <taxon>Alcanivoracaceae</taxon>
        <taxon>Alcanivorax</taxon>
    </lineage>
</organism>
<dbReference type="GO" id="GO:0004144">
    <property type="term" value="F:diacylglycerol O-acyltransferase activity"/>
    <property type="evidence" value="ECO:0007669"/>
    <property type="project" value="UniProtKB-EC"/>
</dbReference>
<dbReference type="Pfam" id="PF06974">
    <property type="entry name" value="WS_DGAT_C"/>
    <property type="match status" value="1"/>
</dbReference>
<keyword evidence="9 13" id="KW-0012">Acyltransferase</keyword>
<evidence type="ECO:0000256" key="6">
    <source>
        <dbReference type="ARBA" id="ARBA00022679"/>
    </source>
</evidence>
<keyword evidence="14" id="KW-1185">Reference proteome</keyword>
<dbReference type="RefSeq" id="WP_022985914.1">
    <property type="nucleotide sequence ID" value="NZ_CAXGPP010000003.1"/>
</dbReference>
<dbReference type="InterPro" id="IPR045034">
    <property type="entry name" value="O-acyltransferase_WSD1-like"/>
</dbReference>